<dbReference type="PANTHER" id="PTHR43531:SF14">
    <property type="entry name" value="METHYL-ACCEPTING CHEMOTAXIS PROTEIN I-RELATED"/>
    <property type="match status" value="1"/>
</dbReference>
<organism evidence="6 7">
    <name type="scientific">Azohydromonas caseinilytica</name>
    <dbReference type="NCBI Taxonomy" id="2728836"/>
    <lineage>
        <taxon>Bacteria</taxon>
        <taxon>Pseudomonadati</taxon>
        <taxon>Pseudomonadota</taxon>
        <taxon>Betaproteobacteria</taxon>
        <taxon>Burkholderiales</taxon>
        <taxon>Sphaerotilaceae</taxon>
        <taxon>Azohydromonas</taxon>
    </lineage>
</organism>
<accession>A0A848FKX8</accession>
<reference evidence="6 7" key="1">
    <citation type="submission" date="2020-04" db="EMBL/GenBank/DDBJ databases">
        <title>Azohydromonas sp. isolated from soil.</title>
        <authorList>
            <person name="Dahal R.H."/>
        </authorList>
    </citation>
    <scope>NUCLEOTIDE SEQUENCE [LARGE SCALE GENOMIC DNA]</scope>
    <source>
        <strain evidence="6 7">G-1-1-14</strain>
    </source>
</reference>
<evidence type="ECO:0000256" key="4">
    <source>
        <dbReference type="PROSITE-ProRule" id="PRU00284"/>
    </source>
</evidence>
<keyword evidence="2" id="KW-0488">Methylation</keyword>
<dbReference type="CDD" id="cd11386">
    <property type="entry name" value="MCP_signal"/>
    <property type="match status" value="1"/>
</dbReference>
<gene>
    <name evidence="6" type="ORF">HHL10_28510</name>
</gene>
<keyword evidence="4" id="KW-0807">Transducer</keyword>
<protein>
    <submittedName>
        <fullName evidence="6">Chemotaxis protein</fullName>
    </submittedName>
</protein>
<keyword evidence="7" id="KW-1185">Reference proteome</keyword>
<dbReference type="EMBL" id="JABBFW010000045">
    <property type="protein sequence ID" value="NML18920.1"/>
    <property type="molecule type" value="Genomic_DNA"/>
</dbReference>
<comment type="caution">
    <text evidence="6">The sequence shown here is derived from an EMBL/GenBank/DDBJ whole genome shotgun (WGS) entry which is preliminary data.</text>
</comment>
<sequence>MNFRTKIWMLPLSAAAVFVFGLGASYLVGTRTSESLEQLRAVDYPYLERVGRIYSGSEQFRLTLQAAAVEGDEAKLKDVEPAVAAVRASLAEAAGLRGKSESAKALGQAFETYQQAATEATRAMLSGGAVGDLVPRMQANQAAFTKRLAQEKQTADAAVESGQAGAVHGVQFNIWLNLGTGALVLLVLGAASRLILASVWRELGDEPSRLQRFVQRVADGDLRPDAAHGPVVAGSLHDAVSTMAARLRDTVGTIRQATNTIAVASSQIAAGSQDLSSRTEKTSADLQHTASSMSQLTGSVAHTAQAASTADELAGAAAVSAQRGGTIVEQVVTSMGDINDASQRIGEIIGVIDGIAFQTNILALNAAVEAARAGEQGRGFAVVAGEVRALAQRSAEAAKEIKLLVGASTEKVDGGKRLVEEAGGAMQEIVSGVQRVTAVIAEISAATHKQSSGIAQVDQSVRSLDRMTQQNAAMVEQSAAAAESLREQSQRLALAVSAFRLDGTEEQPV</sequence>
<dbReference type="RefSeq" id="WP_169163821.1">
    <property type="nucleotide sequence ID" value="NZ_JABBFW010000045.1"/>
</dbReference>
<evidence type="ECO:0000256" key="2">
    <source>
        <dbReference type="ARBA" id="ARBA00022481"/>
    </source>
</evidence>
<dbReference type="SUPFAM" id="SSF58104">
    <property type="entry name" value="Methyl-accepting chemotaxis protein (MCP) signaling domain"/>
    <property type="match status" value="1"/>
</dbReference>
<dbReference type="SMART" id="SM00283">
    <property type="entry name" value="MA"/>
    <property type="match status" value="1"/>
</dbReference>
<comment type="similarity">
    <text evidence="3">Belongs to the methyl-accepting chemotaxis (MCP) protein family.</text>
</comment>
<dbReference type="Proteomes" id="UP000574067">
    <property type="component" value="Unassembled WGS sequence"/>
</dbReference>
<evidence type="ECO:0000313" key="6">
    <source>
        <dbReference type="EMBL" id="NML18920.1"/>
    </source>
</evidence>
<dbReference type="Gene3D" id="1.10.287.950">
    <property type="entry name" value="Methyl-accepting chemotaxis protein"/>
    <property type="match status" value="1"/>
</dbReference>
<dbReference type="InterPro" id="IPR051310">
    <property type="entry name" value="MCP_chemotaxis"/>
</dbReference>
<dbReference type="GO" id="GO:0007165">
    <property type="term" value="P:signal transduction"/>
    <property type="evidence" value="ECO:0007669"/>
    <property type="project" value="UniProtKB-KW"/>
</dbReference>
<evidence type="ECO:0000256" key="3">
    <source>
        <dbReference type="ARBA" id="ARBA00029447"/>
    </source>
</evidence>
<dbReference type="GO" id="GO:0005886">
    <property type="term" value="C:plasma membrane"/>
    <property type="evidence" value="ECO:0007669"/>
    <property type="project" value="TreeGrafter"/>
</dbReference>
<evidence type="ECO:0000259" key="5">
    <source>
        <dbReference type="PROSITE" id="PS50111"/>
    </source>
</evidence>
<dbReference type="GO" id="GO:0006935">
    <property type="term" value="P:chemotaxis"/>
    <property type="evidence" value="ECO:0007669"/>
    <property type="project" value="TreeGrafter"/>
</dbReference>
<proteinExistence type="inferred from homology"/>
<dbReference type="AlphaFoldDB" id="A0A848FKX8"/>
<comment type="subcellular location">
    <subcellularLocation>
        <location evidence="1">Membrane</location>
    </subcellularLocation>
</comment>
<evidence type="ECO:0000313" key="7">
    <source>
        <dbReference type="Proteomes" id="UP000574067"/>
    </source>
</evidence>
<feature type="domain" description="Methyl-accepting transducer" evidence="5">
    <location>
        <begin position="257"/>
        <end position="486"/>
    </location>
</feature>
<dbReference type="Pfam" id="PF00015">
    <property type="entry name" value="MCPsignal"/>
    <property type="match status" value="1"/>
</dbReference>
<dbReference type="PANTHER" id="PTHR43531">
    <property type="entry name" value="PROTEIN ICFG"/>
    <property type="match status" value="1"/>
</dbReference>
<dbReference type="GO" id="GO:0004888">
    <property type="term" value="F:transmembrane signaling receptor activity"/>
    <property type="evidence" value="ECO:0007669"/>
    <property type="project" value="TreeGrafter"/>
</dbReference>
<evidence type="ECO:0000256" key="1">
    <source>
        <dbReference type="ARBA" id="ARBA00004370"/>
    </source>
</evidence>
<name>A0A848FKX8_9BURK</name>
<dbReference type="FunFam" id="1.10.287.950:FF:000001">
    <property type="entry name" value="Methyl-accepting chemotaxis sensory transducer"/>
    <property type="match status" value="1"/>
</dbReference>
<dbReference type="InterPro" id="IPR004089">
    <property type="entry name" value="MCPsignal_dom"/>
</dbReference>
<dbReference type="PROSITE" id="PS50111">
    <property type="entry name" value="CHEMOTAXIS_TRANSDUC_2"/>
    <property type="match status" value="1"/>
</dbReference>